<dbReference type="EMBL" id="LDZY01000002">
    <property type="protein sequence ID" value="KLU67377.1"/>
    <property type="molecule type" value="Genomic_DNA"/>
</dbReference>
<evidence type="ECO:0000313" key="2">
    <source>
        <dbReference type="Proteomes" id="UP000036356"/>
    </source>
</evidence>
<name>A0A0J1FVP7_9FIRM</name>
<dbReference type="GO" id="GO:0003729">
    <property type="term" value="F:mRNA binding"/>
    <property type="evidence" value="ECO:0007669"/>
    <property type="project" value="InterPro"/>
</dbReference>
<accession>A0A0J1FVP7</accession>
<reference evidence="1 2" key="1">
    <citation type="submission" date="2015-06" db="EMBL/GenBank/DDBJ databases">
        <title>Draft genome of the moderately acidophilic sulfate reducer Candidatus Desulfosporosinus acididurans strain M1.</title>
        <authorList>
            <person name="Poehlein A."/>
            <person name="Petzsch P."/>
            <person name="Johnson B.D."/>
            <person name="Schloemann M."/>
            <person name="Daniel R."/>
            <person name="Muehling M."/>
        </authorList>
    </citation>
    <scope>NUCLEOTIDE SEQUENCE [LARGE SCALE GENOMIC DNA]</scope>
    <source>
        <strain evidence="1 2">M1</strain>
    </source>
</reference>
<dbReference type="PATRIC" id="fig|476652.3.peg.601"/>
<comment type="caution">
    <text evidence="1">The sequence shown here is derived from an EMBL/GenBank/DDBJ whole genome shotgun (WGS) entry which is preliminary data.</text>
</comment>
<evidence type="ECO:0008006" key="3">
    <source>
        <dbReference type="Google" id="ProtNLM"/>
    </source>
</evidence>
<dbReference type="STRING" id="476652.DEAC_c05890"/>
<dbReference type="Proteomes" id="UP000036356">
    <property type="component" value="Unassembled WGS sequence"/>
</dbReference>
<organism evidence="1 2">
    <name type="scientific">Desulfosporosinus acididurans</name>
    <dbReference type="NCBI Taxonomy" id="476652"/>
    <lineage>
        <taxon>Bacteria</taxon>
        <taxon>Bacillati</taxon>
        <taxon>Bacillota</taxon>
        <taxon>Clostridia</taxon>
        <taxon>Eubacteriales</taxon>
        <taxon>Desulfitobacteriaceae</taxon>
        <taxon>Desulfosporosinus</taxon>
    </lineage>
</organism>
<dbReference type="Pfam" id="PF07927">
    <property type="entry name" value="HicA_toxin"/>
    <property type="match status" value="1"/>
</dbReference>
<gene>
    <name evidence="1" type="ORF">DEAC_c05890</name>
</gene>
<evidence type="ECO:0000313" key="1">
    <source>
        <dbReference type="EMBL" id="KLU67377.1"/>
    </source>
</evidence>
<dbReference type="AlphaFoldDB" id="A0A0J1FVP7"/>
<dbReference type="InterPro" id="IPR012933">
    <property type="entry name" value="HicA_mRNA_interferase"/>
</dbReference>
<sequence>MSKRDKLIERLFNRPIDFEYDEARSLLAKFGYKEDNRGCTSGSRVAFVHWETGHIIRLHRPHPGNILKKYQIEQLIEELKSQGVV</sequence>
<keyword evidence="2" id="KW-1185">Reference proteome</keyword>
<proteinExistence type="predicted"/>
<dbReference type="RefSeq" id="WP_047808528.1">
    <property type="nucleotide sequence ID" value="NZ_LDZY01000002.1"/>
</dbReference>
<protein>
    <recommendedName>
        <fullName evidence="3">YcfA-like protein</fullName>
    </recommendedName>
</protein>